<dbReference type="Proteomes" id="UP000251960">
    <property type="component" value="Unassembled WGS sequence"/>
</dbReference>
<evidence type="ECO:0000256" key="2">
    <source>
        <dbReference type="SAM" id="MobiDB-lite"/>
    </source>
</evidence>
<proteinExistence type="predicted"/>
<dbReference type="PANTHER" id="PTHR12299">
    <property type="entry name" value="HYALURONIC ACID-BINDING PROTEIN 4"/>
    <property type="match status" value="1"/>
</dbReference>
<evidence type="ECO:0000313" key="4">
    <source>
        <dbReference type="Proteomes" id="UP000251960"/>
    </source>
</evidence>
<protein>
    <submittedName>
        <fullName evidence="3">Uncharacterized protein</fullName>
    </submittedName>
</protein>
<dbReference type="InterPro" id="IPR039764">
    <property type="entry name" value="HABP4/SERBP1-like"/>
</dbReference>
<feature type="compositionally biased region" description="Basic and acidic residues" evidence="2">
    <location>
        <begin position="106"/>
        <end position="116"/>
    </location>
</feature>
<feature type="compositionally biased region" description="Basic and acidic residues" evidence="2">
    <location>
        <begin position="242"/>
        <end position="264"/>
    </location>
</feature>
<dbReference type="EMBL" id="NCVQ01001218">
    <property type="protein sequence ID" value="PWZ04014.1"/>
    <property type="molecule type" value="Genomic_DNA"/>
</dbReference>
<dbReference type="ExpressionAtlas" id="A0A3L6D657">
    <property type="expression patterns" value="baseline and differential"/>
</dbReference>
<dbReference type="AlphaFoldDB" id="A0A3L6D657"/>
<evidence type="ECO:0000256" key="1">
    <source>
        <dbReference type="SAM" id="Coils"/>
    </source>
</evidence>
<gene>
    <name evidence="3" type="ORF">Zm00014a_027226</name>
</gene>
<keyword evidence="1" id="KW-0175">Coiled coil</keyword>
<feature type="region of interest" description="Disordered" evidence="2">
    <location>
        <begin position="405"/>
        <end position="425"/>
    </location>
</feature>
<dbReference type="PANTHER" id="PTHR12299:SF46">
    <property type="entry name" value="HYALURONAN _ MRNA BINDING FAMILY"/>
    <property type="match status" value="1"/>
</dbReference>
<reference evidence="3 4" key="1">
    <citation type="journal article" date="2018" name="Nat. Genet.">
        <title>Extensive intraspecific gene order and gene structural variations between Mo17 and other maize genomes.</title>
        <authorList>
            <person name="Sun S."/>
            <person name="Zhou Y."/>
            <person name="Chen J."/>
            <person name="Shi J."/>
            <person name="Zhao H."/>
            <person name="Zhao H."/>
            <person name="Song W."/>
            <person name="Zhang M."/>
            <person name="Cui Y."/>
            <person name="Dong X."/>
            <person name="Liu H."/>
            <person name="Ma X."/>
            <person name="Jiao Y."/>
            <person name="Wang B."/>
            <person name="Wei X."/>
            <person name="Stein J.C."/>
            <person name="Glaubitz J.C."/>
            <person name="Lu F."/>
            <person name="Yu G."/>
            <person name="Liang C."/>
            <person name="Fengler K."/>
            <person name="Li B."/>
            <person name="Rafalski A."/>
            <person name="Schnable P.S."/>
            <person name="Ware D.H."/>
            <person name="Buckler E.S."/>
            <person name="Lai J."/>
        </authorList>
    </citation>
    <scope>NUCLEOTIDE SEQUENCE [LARGE SCALE GENOMIC DNA]</scope>
    <source>
        <strain evidence="4">cv. Missouri 17</strain>
        <tissue evidence="3">Seedling</tissue>
    </source>
</reference>
<name>A0A3L6D657_MAIZE</name>
<organism evidence="3 4">
    <name type="scientific">Zea mays</name>
    <name type="common">Maize</name>
    <dbReference type="NCBI Taxonomy" id="4577"/>
    <lineage>
        <taxon>Eukaryota</taxon>
        <taxon>Viridiplantae</taxon>
        <taxon>Streptophyta</taxon>
        <taxon>Embryophyta</taxon>
        <taxon>Tracheophyta</taxon>
        <taxon>Spermatophyta</taxon>
        <taxon>Magnoliopsida</taxon>
        <taxon>Liliopsida</taxon>
        <taxon>Poales</taxon>
        <taxon>Poaceae</taxon>
        <taxon>PACMAD clade</taxon>
        <taxon>Panicoideae</taxon>
        <taxon>Andropogonodae</taxon>
        <taxon>Andropogoneae</taxon>
        <taxon>Tripsacinae</taxon>
        <taxon>Zea</taxon>
    </lineage>
</organism>
<accession>A0A3L6D657</accession>
<comment type="caution">
    <text evidence="3">The sequence shown here is derived from an EMBL/GenBank/DDBJ whole genome shotgun (WGS) entry which is preliminary data.</text>
</comment>
<feature type="region of interest" description="Disordered" evidence="2">
    <location>
        <begin position="91"/>
        <end position="180"/>
    </location>
</feature>
<sequence length="425" mass="45458">MPLWEDQRKLRQHQRKLRDQEAKLRSLRKEFYLEHRFPLGAGEEDTRVHDQGVDNVNGTCNADGGRAHVYREYNSNGGRQGYPKRKVQRYVVKAKQPSSSGAPTDQVHHTPEDKVTSDSGSEAPVEIAQDETVTSTNADAAPASGIAGKKKNANGGNEVDKAKKQGSSETDLLKKADKEQLTAYPMEEEKKTLVEYERIHEDKKSSVEASRSAEVRKVSADEFEGLRMLERKKLDDDSGVMKAEKVQHKAKDQEEGGKDADDAKPKKVVIPMKDLSFQPPRRAFLLEDGTSNGGGLRLVAASMTAASSPAAATTAPTPGFVLAVVAPMAGRSRTRMTTATKVLRGAATTTTTTRAATTTAAATSGTQAMTTTGHGDVATPATAATLPLPPSPWSSTTWIFPPLPASAPPRAAAPATAPAPAPAQS</sequence>
<feature type="coiled-coil region" evidence="1">
    <location>
        <begin position="3"/>
        <end position="30"/>
    </location>
</feature>
<feature type="region of interest" description="Disordered" evidence="2">
    <location>
        <begin position="238"/>
        <end position="264"/>
    </location>
</feature>
<dbReference type="GO" id="GO:0003723">
    <property type="term" value="F:RNA binding"/>
    <property type="evidence" value="ECO:0007669"/>
    <property type="project" value="InterPro"/>
</dbReference>
<evidence type="ECO:0000313" key="3">
    <source>
        <dbReference type="EMBL" id="PWZ04014.1"/>
    </source>
</evidence>
<feature type="compositionally biased region" description="Basic and acidic residues" evidence="2">
    <location>
        <begin position="171"/>
        <end position="180"/>
    </location>
</feature>